<proteinExistence type="predicted"/>
<keyword evidence="2" id="KW-1185">Reference proteome</keyword>
<dbReference type="AlphaFoldDB" id="A0A367RWH3"/>
<reference evidence="1" key="1">
    <citation type="submission" date="2016-04" db="EMBL/GenBank/DDBJ databases">
        <authorList>
            <person name="Tabuchi Yagui T.R."/>
        </authorList>
    </citation>
    <scope>NUCLEOTIDE SEQUENCE [LARGE SCALE GENOMIC DNA]</scope>
    <source>
        <strain evidence="1">NIES-26</strain>
    </source>
</reference>
<gene>
    <name evidence="1" type="ORF">A6770_38860</name>
</gene>
<evidence type="ECO:0000313" key="2">
    <source>
        <dbReference type="Proteomes" id="UP000252107"/>
    </source>
</evidence>
<name>A0A367RWH3_9NOSO</name>
<sequence length="122" mass="14118">MSLWIEQTETGERKQNKIPIDEDPELFPVDCCDPVYGEPQICQILGQHIVNIKIVKRENPSQSRLARLPREVGLIFELESGFELILSANLDGVLSDFHIIYRDEIKQYIPPYFLEPPQEIPI</sequence>
<comment type="caution">
    <text evidence="1">The sequence shown here is derived from an EMBL/GenBank/DDBJ whole genome shotgun (WGS) entry which is preliminary data.</text>
</comment>
<dbReference type="EMBL" id="LXQD01000074">
    <property type="protein sequence ID" value="RCJ39562.1"/>
    <property type="molecule type" value="Genomic_DNA"/>
</dbReference>
<dbReference type="Proteomes" id="UP000252107">
    <property type="component" value="Unassembled WGS sequence"/>
</dbReference>
<protein>
    <submittedName>
        <fullName evidence="1">Uncharacterized protein</fullName>
    </submittedName>
</protein>
<accession>A0A367RWH3</accession>
<organism evidence="1 2">
    <name type="scientific">Nostoc minutum NIES-26</name>
    <dbReference type="NCBI Taxonomy" id="1844469"/>
    <lineage>
        <taxon>Bacteria</taxon>
        <taxon>Bacillati</taxon>
        <taxon>Cyanobacteriota</taxon>
        <taxon>Cyanophyceae</taxon>
        <taxon>Nostocales</taxon>
        <taxon>Nostocaceae</taxon>
        <taxon>Nostoc</taxon>
    </lineage>
</organism>
<evidence type="ECO:0000313" key="1">
    <source>
        <dbReference type="EMBL" id="RCJ39562.1"/>
    </source>
</evidence>